<evidence type="ECO:0000313" key="9">
    <source>
        <dbReference type="Proteomes" id="UP000317839"/>
    </source>
</evidence>
<keyword evidence="8" id="KW-0966">Cell projection</keyword>
<accession>A0A545TDK8</accession>
<dbReference type="GO" id="GO:0030694">
    <property type="term" value="C:bacterial-type flagellum basal body, rod"/>
    <property type="evidence" value="ECO:0007669"/>
    <property type="project" value="InterPro"/>
</dbReference>
<comment type="function">
    <text evidence="5 6">Structural component of flagellum, the bacterial motility apparatus. Part of the rod structure of flagellar basal body.</text>
</comment>
<dbReference type="PIRSF" id="PIRSF002889">
    <property type="entry name" value="Rod_FlgB"/>
    <property type="match status" value="1"/>
</dbReference>
<dbReference type="OrthoDB" id="9788334at2"/>
<comment type="similarity">
    <text evidence="2 6">Belongs to the flagella basal body rod proteins family.</text>
</comment>
<evidence type="ECO:0000256" key="2">
    <source>
        <dbReference type="ARBA" id="ARBA00009677"/>
    </source>
</evidence>
<comment type="subcellular location">
    <subcellularLocation>
        <location evidence="1 6">Bacterial flagellum basal body</location>
    </subcellularLocation>
</comment>
<gene>
    <name evidence="8" type="primary">flgB</name>
    <name evidence="8" type="ORF">FLL45_10235</name>
</gene>
<dbReference type="PANTHER" id="PTHR30435">
    <property type="entry name" value="FLAGELLAR PROTEIN"/>
    <property type="match status" value="1"/>
</dbReference>
<organism evidence="8 9">
    <name type="scientific">Aliikangiella marina</name>
    <dbReference type="NCBI Taxonomy" id="1712262"/>
    <lineage>
        <taxon>Bacteria</taxon>
        <taxon>Pseudomonadati</taxon>
        <taxon>Pseudomonadota</taxon>
        <taxon>Gammaproteobacteria</taxon>
        <taxon>Oceanospirillales</taxon>
        <taxon>Pleioneaceae</taxon>
        <taxon>Aliikangiella</taxon>
    </lineage>
</organism>
<evidence type="ECO:0000313" key="8">
    <source>
        <dbReference type="EMBL" id="TQV75302.1"/>
    </source>
</evidence>
<protein>
    <recommendedName>
        <fullName evidence="3 6">Flagellar basal body rod protein FlgB</fullName>
    </recommendedName>
</protein>
<dbReference type="InterPro" id="IPR006300">
    <property type="entry name" value="FlgB"/>
</dbReference>
<comment type="subunit">
    <text evidence="6">The basal body constitutes a major portion of the flagellar organelle and consists of a number of rings mounted on a central rod.</text>
</comment>
<name>A0A545TDK8_9GAMM</name>
<keyword evidence="8" id="KW-0282">Flagellum</keyword>
<dbReference type="PANTHER" id="PTHR30435:SF12">
    <property type="entry name" value="FLAGELLAR BASAL BODY ROD PROTEIN FLGB"/>
    <property type="match status" value="1"/>
</dbReference>
<dbReference type="GO" id="GO:0071978">
    <property type="term" value="P:bacterial-type flagellum-dependent swarming motility"/>
    <property type="evidence" value="ECO:0007669"/>
    <property type="project" value="TreeGrafter"/>
</dbReference>
<evidence type="ECO:0000256" key="5">
    <source>
        <dbReference type="ARBA" id="ARBA00024934"/>
    </source>
</evidence>
<keyword evidence="4 6" id="KW-0975">Bacterial flagellum</keyword>
<evidence type="ECO:0000256" key="3">
    <source>
        <dbReference type="ARBA" id="ARBA00014376"/>
    </source>
</evidence>
<dbReference type="Proteomes" id="UP000317839">
    <property type="component" value="Unassembled WGS sequence"/>
</dbReference>
<dbReference type="EMBL" id="VIKR01000002">
    <property type="protein sequence ID" value="TQV75302.1"/>
    <property type="molecule type" value="Genomic_DNA"/>
</dbReference>
<evidence type="ECO:0000256" key="4">
    <source>
        <dbReference type="ARBA" id="ARBA00023143"/>
    </source>
</evidence>
<dbReference type="RefSeq" id="WP_142941918.1">
    <property type="nucleotide sequence ID" value="NZ_VIKR01000002.1"/>
</dbReference>
<evidence type="ECO:0000256" key="6">
    <source>
        <dbReference type="PIRNR" id="PIRNR002889"/>
    </source>
</evidence>
<comment type="caution">
    <text evidence="8">The sequence shown here is derived from an EMBL/GenBank/DDBJ whole genome shotgun (WGS) entry which is preliminary data.</text>
</comment>
<reference evidence="8 9" key="1">
    <citation type="submission" date="2019-06" db="EMBL/GenBank/DDBJ databases">
        <title>Draft genome of Aliikangiella marina GYP-15.</title>
        <authorList>
            <person name="Wang G."/>
        </authorList>
    </citation>
    <scope>NUCLEOTIDE SEQUENCE [LARGE SCALE GENOMIC DNA]</scope>
    <source>
        <strain evidence="8 9">GYP-15</strain>
    </source>
</reference>
<dbReference type="Pfam" id="PF00460">
    <property type="entry name" value="Flg_bb_rod"/>
    <property type="match status" value="1"/>
</dbReference>
<dbReference type="InterPro" id="IPR019776">
    <property type="entry name" value="Flagellar_basal_body_rod_CS"/>
</dbReference>
<feature type="domain" description="Flagellar basal body rod protein N-terminal" evidence="7">
    <location>
        <begin position="11"/>
        <end position="39"/>
    </location>
</feature>
<keyword evidence="9" id="KW-1185">Reference proteome</keyword>
<dbReference type="PROSITE" id="PS00588">
    <property type="entry name" value="FLAGELLA_BB_ROD"/>
    <property type="match status" value="1"/>
</dbReference>
<proteinExistence type="inferred from homology"/>
<evidence type="ECO:0000256" key="1">
    <source>
        <dbReference type="ARBA" id="ARBA00004117"/>
    </source>
</evidence>
<keyword evidence="8" id="KW-0969">Cilium</keyword>
<sequence length="132" mass="14696">MSINFNRAFGVHESALEIRAERAQVLAENLANSDTPNFKARDIDFSQALLQAQSNRKSGLTRTNELHMDSKIGREIPGLSYRIPFQPDTGDGNTVDAQIEQAKFAENAMQYQATLRFLDGKVKGLIRAIKGE</sequence>
<evidence type="ECO:0000259" key="7">
    <source>
        <dbReference type="Pfam" id="PF00460"/>
    </source>
</evidence>
<dbReference type="InterPro" id="IPR001444">
    <property type="entry name" value="Flag_bb_rod_N"/>
</dbReference>
<dbReference type="AlphaFoldDB" id="A0A545TDK8"/>
<dbReference type="NCBIfam" id="TIGR01396">
    <property type="entry name" value="FlgB"/>
    <property type="match status" value="1"/>
</dbReference>